<protein>
    <submittedName>
        <fullName evidence="1">Uncharacterized protein</fullName>
    </submittedName>
</protein>
<reference evidence="1" key="1">
    <citation type="submission" date="2021-02" db="EMBL/GenBank/DDBJ databases">
        <authorList>
            <person name="Dougan E. K."/>
            <person name="Rhodes N."/>
            <person name="Thang M."/>
            <person name="Chan C."/>
        </authorList>
    </citation>
    <scope>NUCLEOTIDE SEQUENCE</scope>
</reference>
<organism evidence="1 2">
    <name type="scientific">Symbiodinium pilosum</name>
    <name type="common">Dinoflagellate</name>
    <dbReference type="NCBI Taxonomy" id="2952"/>
    <lineage>
        <taxon>Eukaryota</taxon>
        <taxon>Sar</taxon>
        <taxon>Alveolata</taxon>
        <taxon>Dinophyceae</taxon>
        <taxon>Suessiales</taxon>
        <taxon>Symbiodiniaceae</taxon>
        <taxon>Symbiodinium</taxon>
    </lineage>
</organism>
<dbReference type="EMBL" id="CAJNIZ010004805">
    <property type="protein sequence ID" value="CAE7236176.1"/>
    <property type="molecule type" value="Genomic_DNA"/>
</dbReference>
<proteinExistence type="predicted"/>
<evidence type="ECO:0000313" key="2">
    <source>
        <dbReference type="Proteomes" id="UP000649617"/>
    </source>
</evidence>
<dbReference type="AlphaFoldDB" id="A0A812L5G4"/>
<name>A0A812L5G4_SYMPI</name>
<accession>A0A812L5G4</accession>
<comment type="caution">
    <text evidence="1">The sequence shown here is derived from an EMBL/GenBank/DDBJ whole genome shotgun (WGS) entry which is preliminary data.</text>
</comment>
<dbReference type="Proteomes" id="UP000649617">
    <property type="component" value="Unassembled WGS sequence"/>
</dbReference>
<evidence type="ECO:0000313" key="1">
    <source>
        <dbReference type="EMBL" id="CAE7236176.1"/>
    </source>
</evidence>
<feature type="non-terminal residue" evidence="1">
    <location>
        <position position="214"/>
    </location>
</feature>
<keyword evidence="2" id="KW-1185">Reference proteome</keyword>
<sequence length="214" mass="24680">MQFKTYDCDNCTSVSMANDIRTTKDVIGRLPKSPEAAMLEKARNQLERALENGRISIEERYTQDLVFATTMLTDWQMLSNLRIWEADYPARTVFFYGVSGETLRVANLISDAANPPACMEFGGTFFNVKNFAKLLHHQPKVTSTLLRFQGHWRLPPVHDVQEYANDLNDWHLSNYNVMMGAYNEQKQLADYNWLRLSGSLCYFMTSRTMPEISP</sequence>
<gene>
    <name evidence="1" type="ORF">SPIL2461_LOCUS3840</name>
</gene>